<feature type="compositionally biased region" description="Basic and acidic residues" evidence="1">
    <location>
        <begin position="202"/>
        <end position="213"/>
    </location>
</feature>
<gene>
    <name evidence="2" type="ORF">CASFOL_023310</name>
</gene>
<feature type="region of interest" description="Disordered" evidence="1">
    <location>
        <begin position="182"/>
        <end position="218"/>
    </location>
</feature>
<name>A0ABD3CN35_9LAMI</name>
<accession>A0ABD3CN35</accession>
<dbReference type="EMBL" id="JAVIJP010000032">
    <property type="protein sequence ID" value="KAL3630326.1"/>
    <property type="molecule type" value="Genomic_DNA"/>
</dbReference>
<evidence type="ECO:0000256" key="1">
    <source>
        <dbReference type="SAM" id="MobiDB-lite"/>
    </source>
</evidence>
<comment type="caution">
    <text evidence="2">The sequence shown here is derived from an EMBL/GenBank/DDBJ whole genome shotgun (WGS) entry which is preliminary data.</text>
</comment>
<reference evidence="3" key="1">
    <citation type="journal article" date="2024" name="IScience">
        <title>Strigolactones Initiate the Formation of Haustorium-like Structures in Castilleja.</title>
        <authorList>
            <person name="Buerger M."/>
            <person name="Peterson D."/>
            <person name="Chory J."/>
        </authorList>
    </citation>
    <scope>NUCLEOTIDE SEQUENCE [LARGE SCALE GENOMIC DNA]</scope>
</reference>
<keyword evidence="3" id="KW-1185">Reference proteome</keyword>
<evidence type="ECO:0000313" key="2">
    <source>
        <dbReference type="EMBL" id="KAL3630326.1"/>
    </source>
</evidence>
<protein>
    <submittedName>
        <fullName evidence="2">Uncharacterized protein</fullName>
    </submittedName>
</protein>
<feature type="compositionally biased region" description="Low complexity" evidence="1">
    <location>
        <begin position="190"/>
        <end position="201"/>
    </location>
</feature>
<sequence>MLITNTMEKTYFGSKRHNEPDEFDLKEWTLKAKIGRENTNSRRFSASNLKSFRENEKCFRSNITISSTVSSPGYTIRDEINPSTYSFTTALKALQAKTVYTWEYISPNEGLTLNSKWNEAEKYICNPLSGQVPLECLSSKTLSRRSFRNRITIHHPSQPKSPIIDKNGVKITIQDIKRSTTKGITPVDLSSSSPSPAPTTSIEERSIQKRDEDSSFSTEKLVSEAKKYICDMQQQQGQVKEKKQSTKRKKVIMKMMMCINWRHKSRNNYENNNNNHTSPTFVCHVNASFRK</sequence>
<dbReference type="AlphaFoldDB" id="A0ABD3CN35"/>
<evidence type="ECO:0000313" key="3">
    <source>
        <dbReference type="Proteomes" id="UP001632038"/>
    </source>
</evidence>
<proteinExistence type="predicted"/>
<dbReference type="PANTHER" id="PTHR36748:SF3">
    <property type="entry name" value="MENTAL RETARDATION GTPASE ACTIVATING PROTEIN"/>
    <property type="match status" value="1"/>
</dbReference>
<organism evidence="2 3">
    <name type="scientific">Castilleja foliolosa</name>
    <dbReference type="NCBI Taxonomy" id="1961234"/>
    <lineage>
        <taxon>Eukaryota</taxon>
        <taxon>Viridiplantae</taxon>
        <taxon>Streptophyta</taxon>
        <taxon>Embryophyta</taxon>
        <taxon>Tracheophyta</taxon>
        <taxon>Spermatophyta</taxon>
        <taxon>Magnoliopsida</taxon>
        <taxon>eudicotyledons</taxon>
        <taxon>Gunneridae</taxon>
        <taxon>Pentapetalae</taxon>
        <taxon>asterids</taxon>
        <taxon>lamiids</taxon>
        <taxon>Lamiales</taxon>
        <taxon>Orobanchaceae</taxon>
        <taxon>Pedicularideae</taxon>
        <taxon>Castillejinae</taxon>
        <taxon>Castilleja</taxon>
    </lineage>
</organism>
<dbReference type="PANTHER" id="PTHR36748">
    <property type="entry name" value="MENTAL RETARDATION GTPASE ACTIVATING PROTEIN"/>
    <property type="match status" value="1"/>
</dbReference>
<dbReference type="Proteomes" id="UP001632038">
    <property type="component" value="Unassembled WGS sequence"/>
</dbReference>